<evidence type="ECO:0000313" key="1">
    <source>
        <dbReference type="EMBL" id="RKP29231.1"/>
    </source>
</evidence>
<proteinExistence type="predicted"/>
<evidence type="ECO:0000313" key="2">
    <source>
        <dbReference type="Proteomes" id="UP000268321"/>
    </source>
</evidence>
<organism evidence="1 2">
    <name type="scientific">Metschnikowia bicuspidata</name>
    <dbReference type="NCBI Taxonomy" id="27322"/>
    <lineage>
        <taxon>Eukaryota</taxon>
        <taxon>Fungi</taxon>
        <taxon>Dikarya</taxon>
        <taxon>Ascomycota</taxon>
        <taxon>Saccharomycotina</taxon>
        <taxon>Pichiomycetes</taxon>
        <taxon>Metschnikowiaceae</taxon>
        <taxon>Metschnikowia</taxon>
    </lineage>
</organism>
<dbReference type="EMBL" id="ML004499">
    <property type="protein sequence ID" value="RKP29231.1"/>
    <property type="molecule type" value="Genomic_DNA"/>
</dbReference>
<dbReference type="AlphaFoldDB" id="A0A4P9ZAZ8"/>
<keyword evidence="2" id="KW-1185">Reference proteome</keyword>
<sequence length="462" mass="51768">MSSPEIYGQFWSRKFIAFILRGRFGRGFYLENKNGDLVAGIIVTHHRAMYKNLSQGADGLADPMAFGVSPVLALRVTCLLKKAIKHVENELLQKELAKSSDKPDAFELMITNPHGKVDSTLANFFLAMKKSGLEKHGFKHYPLEGYRIPASYRASETTELVEKMLGLKPSVHVGKLLRLLYSQVHSDVEIIRDILQEIEMETVSQVNKSTFHSELSGRIQSSLSLTNVEVALSAAKIGSFNELTAISESMAATTLDLGSPTQHARKSSTFELPVAKFALLPDFSSLQNSYDHERFSHETDSAANYSSVQGALLTNEMQRKTFYVLWKTINNTQFQIVGIGELLEMGELNRLPGMDTSMRRRASSFTGVNDMGSLNFQDLDILISTAVLVVTRKNGSNSPVFILVNDLPMTMPTPLLHDFLCNYMPQRLNRQDASKEIEHVTDFSEYQLSPMLKKFGNSMLHW</sequence>
<gene>
    <name evidence="1" type="ORF">METBISCDRAFT_31806</name>
</gene>
<name>A0A4P9ZAZ8_9ASCO</name>
<accession>A0A4P9ZAZ8</accession>
<protein>
    <submittedName>
        <fullName evidence="1">Uncharacterized protein</fullName>
    </submittedName>
</protein>
<dbReference type="Proteomes" id="UP000268321">
    <property type="component" value="Unassembled WGS sequence"/>
</dbReference>
<dbReference type="OrthoDB" id="2020070at2759"/>
<reference evidence="2" key="1">
    <citation type="journal article" date="2018" name="Nat. Microbiol.">
        <title>Leveraging single-cell genomics to expand the fungal tree of life.</title>
        <authorList>
            <person name="Ahrendt S.R."/>
            <person name="Quandt C.A."/>
            <person name="Ciobanu D."/>
            <person name="Clum A."/>
            <person name="Salamov A."/>
            <person name="Andreopoulos B."/>
            <person name="Cheng J.F."/>
            <person name="Woyke T."/>
            <person name="Pelin A."/>
            <person name="Henrissat B."/>
            <person name="Reynolds N.K."/>
            <person name="Benny G.L."/>
            <person name="Smith M.E."/>
            <person name="James T.Y."/>
            <person name="Grigoriev I.V."/>
        </authorList>
    </citation>
    <scope>NUCLEOTIDE SEQUENCE [LARGE SCALE GENOMIC DNA]</scope>
    <source>
        <strain evidence="2">Baker2002</strain>
    </source>
</reference>